<dbReference type="EMBL" id="JALAZD010000004">
    <property type="protein sequence ID" value="MCI0129125.1"/>
    <property type="molecule type" value="Genomic_DNA"/>
</dbReference>
<evidence type="ECO:0000313" key="2">
    <source>
        <dbReference type="Proteomes" id="UP001156140"/>
    </source>
</evidence>
<comment type="caution">
    <text evidence="1">The sequence shown here is derived from an EMBL/GenBank/DDBJ whole genome shotgun (WGS) entry which is preliminary data.</text>
</comment>
<dbReference type="AlphaFoldDB" id="A0AA41QR20"/>
<dbReference type="InterPro" id="IPR009363">
    <property type="entry name" value="Phage_Mu_Gp16"/>
</dbReference>
<name>A0AA41QR20_9HYPH</name>
<gene>
    <name evidence="1" type="ORF">ML536_20015</name>
</gene>
<evidence type="ECO:0000313" key="1">
    <source>
        <dbReference type="EMBL" id="MCI0129125.1"/>
    </source>
</evidence>
<protein>
    <submittedName>
        <fullName evidence="1">Regulatory protein GemA</fullName>
    </submittedName>
</protein>
<accession>A0AA41QR20</accession>
<proteinExistence type="predicted"/>
<keyword evidence="2" id="KW-1185">Reference proteome</keyword>
<reference evidence="1" key="1">
    <citation type="submission" date="2022-03" db="EMBL/GenBank/DDBJ databases">
        <title>The complete genome sequence of a Methyloterrigena soli.</title>
        <authorList>
            <person name="Zi Z."/>
        </authorList>
    </citation>
    <scope>NUCLEOTIDE SEQUENCE</scope>
    <source>
        <strain evidence="1">M48</strain>
    </source>
</reference>
<dbReference type="Proteomes" id="UP001156140">
    <property type="component" value="Unassembled WGS sequence"/>
</dbReference>
<dbReference type="RefSeq" id="WP_281737089.1">
    <property type="nucleotide sequence ID" value="NZ_JAKETQ010000004.1"/>
</dbReference>
<organism evidence="1 2">
    <name type="scientific">Paradevosia shaoguanensis</name>
    <dbReference type="NCBI Taxonomy" id="1335043"/>
    <lineage>
        <taxon>Bacteria</taxon>
        <taxon>Pseudomonadati</taxon>
        <taxon>Pseudomonadota</taxon>
        <taxon>Alphaproteobacteria</taxon>
        <taxon>Hyphomicrobiales</taxon>
        <taxon>Devosiaceae</taxon>
        <taxon>Paradevosia</taxon>
    </lineage>
</organism>
<sequence>MSAIAAINIAVKSLGMDESDKRAFYERHTGRRSLREMTDGQLGLVLDELRRSGAPKVRKRLDGPYAPKLQALWISGYNLGLVRNKTDEAMLGFIKRQTGIDHTRFLRDAGDARKAVEGLKAWLERAGVDWSKSDNPKECVIRAQVMILAAKGDSPDIPALNAWRAGYVLSDKDETALMQRLGTRIRAKAGGVDVAA</sequence>
<dbReference type="Pfam" id="PF06252">
    <property type="entry name" value="GemA"/>
    <property type="match status" value="1"/>
</dbReference>